<dbReference type="Proteomes" id="UP000177941">
    <property type="component" value="Unassembled WGS sequence"/>
</dbReference>
<keyword evidence="4" id="KW-0560">Oxidoreductase</keyword>
<feature type="domain" description="Alcohol dehydrogenase-like N-terminal" evidence="8">
    <location>
        <begin position="27"/>
        <end position="131"/>
    </location>
</feature>
<dbReference type="PROSITE" id="PS00059">
    <property type="entry name" value="ADH_ZINC"/>
    <property type="match status" value="1"/>
</dbReference>
<comment type="caution">
    <text evidence="9">The sequence shown here is derived from an EMBL/GenBank/DDBJ whole genome shotgun (WGS) entry which is preliminary data.</text>
</comment>
<dbReference type="InterPro" id="IPR002328">
    <property type="entry name" value="ADH_Zn_CS"/>
</dbReference>
<dbReference type="AlphaFoldDB" id="A0A1G1XBC9"/>
<evidence type="ECO:0000259" key="7">
    <source>
        <dbReference type="Pfam" id="PF00107"/>
    </source>
</evidence>
<evidence type="ECO:0000256" key="2">
    <source>
        <dbReference type="ARBA" id="ARBA00022723"/>
    </source>
</evidence>
<evidence type="ECO:0008006" key="11">
    <source>
        <dbReference type="Google" id="ProtNLM"/>
    </source>
</evidence>
<dbReference type="Gene3D" id="3.40.50.720">
    <property type="entry name" value="NAD(P)-binding Rossmann-like Domain"/>
    <property type="match status" value="1"/>
</dbReference>
<organism evidence="9 10">
    <name type="scientific">Candidatus Andersenbacteria bacterium RIFCSPHIGHO2_12_FULL_45_11b</name>
    <dbReference type="NCBI Taxonomy" id="1797282"/>
    <lineage>
        <taxon>Bacteria</taxon>
        <taxon>Candidatus Anderseniibacteriota</taxon>
    </lineage>
</organism>
<feature type="domain" description="Alcohol dehydrogenase-like C-terminal" evidence="7">
    <location>
        <begin position="172"/>
        <end position="292"/>
    </location>
</feature>
<keyword evidence="3 6" id="KW-0862">Zinc</keyword>
<evidence type="ECO:0000256" key="1">
    <source>
        <dbReference type="ARBA" id="ARBA00001947"/>
    </source>
</evidence>
<dbReference type="Pfam" id="PF00107">
    <property type="entry name" value="ADH_zinc_N"/>
    <property type="match status" value="1"/>
</dbReference>
<dbReference type="SUPFAM" id="SSF51735">
    <property type="entry name" value="NAD(P)-binding Rossmann-fold domains"/>
    <property type="match status" value="1"/>
</dbReference>
<dbReference type="PANTHER" id="PTHR43880:SF12">
    <property type="entry name" value="ALCOHOL DEHYDROGENASE CLASS-3"/>
    <property type="match status" value="1"/>
</dbReference>
<dbReference type="Pfam" id="PF08240">
    <property type="entry name" value="ADH_N"/>
    <property type="match status" value="1"/>
</dbReference>
<dbReference type="SUPFAM" id="SSF50129">
    <property type="entry name" value="GroES-like"/>
    <property type="match status" value="2"/>
</dbReference>
<dbReference type="InterPro" id="IPR013149">
    <property type="entry name" value="ADH-like_C"/>
</dbReference>
<evidence type="ECO:0000256" key="6">
    <source>
        <dbReference type="RuleBase" id="RU361277"/>
    </source>
</evidence>
<reference evidence="9 10" key="1">
    <citation type="journal article" date="2016" name="Nat. Commun.">
        <title>Thousands of microbial genomes shed light on interconnected biogeochemical processes in an aquifer system.</title>
        <authorList>
            <person name="Anantharaman K."/>
            <person name="Brown C.T."/>
            <person name="Hug L.A."/>
            <person name="Sharon I."/>
            <person name="Castelle C.J."/>
            <person name="Probst A.J."/>
            <person name="Thomas B.C."/>
            <person name="Singh A."/>
            <person name="Wilkins M.J."/>
            <person name="Karaoz U."/>
            <person name="Brodie E.L."/>
            <person name="Williams K.H."/>
            <person name="Hubbard S.S."/>
            <person name="Banfield J.F."/>
        </authorList>
    </citation>
    <scope>NUCLEOTIDE SEQUENCE [LARGE SCALE GENOMIC DNA]</scope>
</reference>
<dbReference type="InterPro" id="IPR013154">
    <property type="entry name" value="ADH-like_N"/>
</dbReference>
<comment type="cofactor">
    <cofactor evidence="1 6">
        <name>Zn(2+)</name>
        <dbReference type="ChEBI" id="CHEBI:29105"/>
    </cofactor>
</comment>
<protein>
    <recommendedName>
        <fullName evidence="11">Acetoin dehydrogenase</fullName>
    </recommendedName>
</protein>
<dbReference type="InterPro" id="IPR036291">
    <property type="entry name" value="NAD(P)-bd_dom_sf"/>
</dbReference>
<sequence>MKAAILEQLKKPLVVADVAIPDTLVSGQVRVRMLSAGLCGSQLHEIDGNRGEDKYLPHLLGHEGSGIVKETGPDVKKVKKGDYVVISWIKGSGINAPGATYSWGKKKVNSGSAAVFAEEIIASENRITKISKKIPHDVAALLGCAVPTGAGVVRNTLNIPKGSTIAIFGVGGVGTSAIMGAVLMGAKEIIAVDIAPEKLKLAKKLGATMIVNASQKDPVAVIRKKYKDGVDCAVEAAGITSVMEQAFASLSNTGTLGIAGHPKEGSKISLNPFEFILGKKIVGSWGGGTNPDKDIPYYAKQYLQGTLPVEKLVTHRFQLDDINDAVNALRSGNAARVVISF</sequence>
<dbReference type="InterPro" id="IPR011032">
    <property type="entry name" value="GroES-like_sf"/>
</dbReference>
<evidence type="ECO:0000256" key="4">
    <source>
        <dbReference type="ARBA" id="ARBA00023002"/>
    </source>
</evidence>
<keyword evidence="2 6" id="KW-0479">Metal-binding</keyword>
<proteinExistence type="inferred from homology"/>
<dbReference type="Gene3D" id="3.90.180.10">
    <property type="entry name" value="Medium-chain alcohol dehydrogenases, catalytic domain"/>
    <property type="match status" value="1"/>
</dbReference>
<keyword evidence="5" id="KW-0520">NAD</keyword>
<evidence type="ECO:0000259" key="8">
    <source>
        <dbReference type="Pfam" id="PF08240"/>
    </source>
</evidence>
<dbReference type="FunFam" id="3.40.50.720:FF:000003">
    <property type="entry name" value="S-(hydroxymethyl)glutathione dehydrogenase"/>
    <property type="match status" value="1"/>
</dbReference>
<evidence type="ECO:0000256" key="3">
    <source>
        <dbReference type="ARBA" id="ARBA00022833"/>
    </source>
</evidence>
<dbReference type="PANTHER" id="PTHR43880">
    <property type="entry name" value="ALCOHOL DEHYDROGENASE"/>
    <property type="match status" value="1"/>
</dbReference>
<dbReference type="GO" id="GO:0046294">
    <property type="term" value="P:formaldehyde catabolic process"/>
    <property type="evidence" value="ECO:0007669"/>
    <property type="project" value="TreeGrafter"/>
</dbReference>
<dbReference type="GO" id="GO:0005829">
    <property type="term" value="C:cytosol"/>
    <property type="evidence" value="ECO:0007669"/>
    <property type="project" value="TreeGrafter"/>
</dbReference>
<dbReference type="GO" id="GO:0008270">
    <property type="term" value="F:zinc ion binding"/>
    <property type="evidence" value="ECO:0007669"/>
    <property type="project" value="InterPro"/>
</dbReference>
<accession>A0A1G1XBC9</accession>
<evidence type="ECO:0000256" key="5">
    <source>
        <dbReference type="ARBA" id="ARBA00023027"/>
    </source>
</evidence>
<comment type="similarity">
    <text evidence="6">Belongs to the zinc-containing alcohol dehydrogenase family.</text>
</comment>
<name>A0A1G1XBC9_9BACT</name>
<dbReference type="GO" id="GO:0051903">
    <property type="term" value="F:S-(hydroxymethyl)glutathione dehydrogenase [NAD(P)+] activity"/>
    <property type="evidence" value="ECO:0007669"/>
    <property type="project" value="TreeGrafter"/>
</dbReference>
<evidence type="ECO:0000313" key="9">
    <source>
        <dbReference type="EMBL" id="OGY37289.1"/>
    </source>
</evidence>
<dbReference type="EMBL" id="MHHS01000013">
    <property type="protein sequence ID" value="OGY37289.1"/>
    <property type="molecule type" value="Genomic_DNA"/>
</dbReference>
<gene>
    <name evidence="9" type="ORF">A3E36_02055</name>
</gene>
<evidence type="ECO:0000313" key="10">
    <source>
        <dbReference type="Proteomes" id="UP000177941"/>
    </source>
</evidence>